<dbReference type="Proteomes" id="UP001165089">
    <property type="component" value="Unassembled WGS sequence"/>
</dbReference>
<dbReference type="Pfam" id="PF00205">
    <property type="entry name" value="TPP_enzyme_M"/>
    <property type="match status" value="1"/>
</dbReference>
<organism evidence="13 14">
    <name type="scientific">Geothrix rubra</name>
    <dbReference type="NCBI Taxonomy" id="2927977"/>
    <lineage>
        <taxon>Bacteria</taxon>
        <taxon>Pseudomonadati</taxon>
        <taxon>Acidobacteriota</taxon>
        <taxon>Holophagae</taxon>
        <taxon>Holophagales</taxon>
        <taxon>Holophagaceae</taxon>
        <taxon>Geothrix</taxon>
    </lineage>
</organism>
<evidence type="ECO:0000313" key="13">
    <source>
        <dbReference type="EMBL" id="GLH70914.1"/>
    </source>
</evidence>
<dbReference type="SUPFAM" id="SSF52467">
    <property type="entry name" value="DHS-like NAD/FAD-binding domain"/>
    <property type="match status" value="1"/>
</dbReference>
<comment type="caution">
    <text evidence="13">The sequence shown here is derived from an EMBL/GenBank/DDBJ whole genome shotgun (WGS) entry which is preliminary data.</text>
</comment>
<dbReference type="RefSeq" id="WP_285726636.1">
    <property type="nucleotide sequence ID" value="NZ_BSDD01000005.1"/>
</dbReference>
<dbReference type="PANTHER" id="PTHR43452:SF30">
    <property type="entry name" value="PYRUVATE DECARBOXYLASE ISOZYME 1-RELATED"/>
    <property type="match status" value="1"/>
</dbReference>
<dbReference type="InterPro" id="IPR047213">
    <property type="entry name" value="TPP_PYR_PDC_IPDC-like"/>
</dbReference>
<feature type="domain" description="Thiamine pyrophosphate enzyme N-terminal TPP-binding" evidence="12">
    <location>
        <begin position="1"/>
        <end position="116"/>
    </location>
</feature>
<sequence length="543" mass="57659">MKLGVALLQALKDRGAGEVFGIPGDFALPFFRCIEESGVLPLFTFSHEPSVGFAADAAVRLRGGLGVAAVTYGAGALNLVNPVAQAYAEKTPLVVISGAPGRGEVASGLLLHHQAKALDSQMRVFREITCDQGVLDDPATAPEIIARVLRSCAEYARPVYLELPRDQVDAPVGPVPLLPPSPFDPEAVAACAEEILARLAAAQRPVLLPGVEVRRLGLESPVAELARRLGVPVATTFLGRGLMVDQETPRLGTYLGLAGEAGVREAVEGADLVLMLGIITSDTNFGVSGRRLAPGATVHALDREVRVGHHVYRDLPLPALVEALLDRAGARPAPAVPAPRELPGDLVEDDAPVAPEDIVRGLNDRFRASGPLPVAADMGDCLFSALDLRETDLVAPGYYASMGFGVPAGLGMQAATGRRPIVLVGDGAFQMTGWELGHARRHGLDPIVVLFNNRAWGMLEAFQPGGRFNELEDWHYADLAGPLGGDGYRIRTRAELGRALRRAWETRGRFQLLDVHLEAGAVSPALRRFVSAVQRLTQAPAAC</sequence>
<keyword evidence="14" id="KW-1185">Reference proteome</keyword>
<dbReference type="Gene3D" id="3.40.50.970">
    <property type="match status" value="2"/>
</dbReference>
<keyword evidence="5" id="KW-0210">Decarboxylase</keyword>
<feature type="domain" description="Thiamine pyrophosphate enzyme central" evidence="10">
    <location>
        <begin position="193"/>
        <end position="325"/>
    </location>
</feature>
<reference evidence="13 14" key="1">
    <citation type="journal article" date="2023" name="Antonie Van Leeuwenhoek">
        <title>Mesoterricola silvestris gen. nov., sp. nov., Mesoterricola sediminis sp. nov., Geothrix oryzae sp. nov., Geothrix edaphica sp. nov., Geothrix rubra sp. nov., and Geothrix limicola sp. nov., six novel members of Acidobacteriota isolated from soils.</title>
        <authorList>
            <person name="Itoh H."/>
            <person name="Sugisawa Y."/>
            <person name="Mise K."/>
            <person name="Xu Z."/>
            <person name="Kuniyasu M."/>
            <person name="Ushijima N."/>
            <person name="Kawano K."/>
            <person name="Kobayashi E."/>
            <person name="Shiratori Y."/>
            <person name="Masuda Y."/>
            <person name="Senoo K."/>
        </authorList>
    </citation>
    <scope>NUCLEOTIDE SEQUENCE [LARGE SCALE GENOMIC DNA]</scope>
    <source>
        <strain evidence="13 14">Red803</strain>
    </source>
</reference>
<dbReference type="Gene3D" id="3.40.50.1220">
    <property type="entry name" value="TPP-binding domain"/>
    <property type="match status" value="1"/>
</dbReference>
<protein>
    <submittedName>
        <fullName evidence="13">Indolepyruvate/phenylpyruvate decarboxylase</fullName>
    </submittedName>
</protein>
<comment type="similarity">
    <text evidence="3 9">Belongs to the TPP enzyme family.</text>
</comment>
<gene>
    <name evidence="13" type="ORF">GETHPA_24470</name>
</gene>
<evidence type="ECO:0000259" key="12">
    <source>
        <dbReference type="Pfam" id="PF02776"/>
    </source>
</evidence>
<dbReference type="InterPro" id="IPR012000">
    <property type="entry name" value="Thiamin_PyroP_enz_cen_dom"/>
</dbReference>
<dbReference type="InterPro" id="IPR017765">
    <property type="entry name" value="IPDC"/>
</dbReference>
<evidence type="ECO:0000259" key="10">
    <source>
        <dbReference type="Pfam" id="PF00205"/>
    </source>
</evidence>
<evidence type="ECO:0000256" key="2">
    <source>
        <dbReference type="ARBA" id="ARBA00001964"/>
    </source>
</evidence>
<dbReference type="CDD" id="cd07038">
    <property type="entry name" value="TPP_PYR_PDC_IPDC_like"/>
    <property type="match status" value="1"/>
</dbReference>
<keyword evidence="6" id="KW-0460">Magnesium</keyword>
<evidence type="ECO:0000256" key="7">
    <source>
        <dbReference type="ARBA" id="ARBA00023052"/>
    </source>
</evidence>
<dbReference type="InterPro" id="IPR029061">
    <property type="entry name" value="THDP-binding"/>
</dbReference>
<evidence type="ECO:0000256" key="6">
    <source>
        <dbReference type="ARBA" id="ARBA00022842"/>
    </source>
</evidence>
<dbReference type="PIRSF" id="PIRSF036565">
    <property type="entry name" value="Pyruvt_ip_decrb"/>
    <property type="match status" value="1"/>
</dbReference>
<keyword evidence="8" id="KW-0456">Lyase</keyword>
<keyword evidence="4" id="KW-0479">Metal-binding</keyword>
<comment type="cofactor">
    <cofactor evidence="2">
        <name>thiamine diphosphate</name>
        <dbReference type="ChEBI" id="CHEBI:58937"/>
    </cofactor>
</comment>
<feature type="domain" description="Thiamine pyrophosphate enzyme TPP-binding" evidence="11">
    <location>
        <begin position="390"/>
        <end position="514"/>
    </location>
</feature>
<proteinExistence type="inferred from homology"/>
<evidence type="ECO:0000256" key="1">
    <source>
        <dbReference type="ARBA" id="ARBA00001920"/>
    </source>
</evidence>
<dbReference type="InterPro" id="IPR011766">
    <property type="entry name" value="TPP_enzyme_TPP-bd"/>
</dbReference>
<dbReference type="Pfam" id="PF02775">
    <property type="entry name" value="TPP_enzyme_C"/>
    <property type="match status" value="1"/>
</dbReference>
<comment type="cofactor">
    <cofactor evidence="1">
        <name>a metal cation</name>
        <dbReference type="ChEBI" id="CHEBI:25213"/>
    </cofactor>
</comment>
<name>A0ABQ5Q7Y6_9BACT</name>
<evidence type="ECO:0000256" key="3">
    <source>
        <dbReference type="ARBA" id="ARBA00007812"/>
    </source>
</evidence>
<evidence type="ECO:0000256" key="5">
    <source>
        <dbReference type="ARBA" id="ARBA00022793"/>
    </source>
</evidence>
<keyword evidence="7 9" id="KW-0786">Thiamine pyrophosphate</keyword>
<dbReference type="InterPro" id="IPR029035">
    <property type="entry name" value="DHS-like_NAD/FAD-binding_dom"/>
</dbReference>
<evidence type="ECO:0000313" key="14">
    <source>
        <dbReference type="Proteomes" id="UP001165089"/>
    </source>
</evidence>
<evidence type="ECO:0000256" key="4">
    <source>
        <dbReference type="ARBA" id="ARBA00022723"/>
    </source>
</evidence>
<dbReference type="SUPFAM" id="SSF52518">
    <property type="entry name" value="Thiamin diphosphate-binding fold (THDP-binding)"/>
    <property type="match status" value="2"/>
</dbReference>
<dbReference type="EMBL" id="BSDD01000005">
    <property type="protein sequence ID" value="GLH70914.1"/>
    <property type="molecule type" value="Genomic_DNA"/>
</dbReference>
<accession>A0ABQ5Q7Y6</accession>
<evidence type="ECO:0000256" key="8">
    <source>
        <dbReference type="ARBA" id="ARBA00023239"/>
    </source>
</evidence>
<dbReference type="PANTHER" id="PTHR43452">
    <property type="entry name" value="PYRUVATE DECARBOXYLASE"/>
    <property type="match status" value="1"/>
</dbReference>
<dbReference type="InterPro" id="IPR012110">
    <property type="entry name" value="PDC/IPDC-like"/>
</dbReference>
<evidence type="ECO:0000259" key="11">
    <source>
        <dbReference type="Pfam" id="PF02775"/>
    </source>
</evidence>
<evidence type="ECO:0000256" key="9">
    <source>
        <dbReference type="RuleBase" id="RU362132"/>
    </source>
</evidence>
<dbReference type="InterPro" id="IPR012001">
    <property type="entry name" value="Thiamin_PyroP_enz_TPP-bd_dom"/>
</dbReference>
<dbReference type="NCBIfam" id="TIGR03394">
    <property type="entry name" value="indol_phenyl_DC"/>
    <property type="match status" value="1"/>
</dbReference>
<dbReference type="Pfam" id="PF02776">
    <property type="entry name" value="TPP_enzyme_N"/>
    <property type="match status" value="1"/>
</dbReference>